<sequence>MADLLPPPTTEQADEKVDNSNLTHPDGYEDDHMEAFNLPCYFKGFYLKYSAAFFDKKLNISSWMGPEHYMFDASYFGPKLAFVGNVTTSGSLSAGVKAFITDKLIVKAKTELENARLSMSLVKFEYQALNYRAQLELKNTDLLATYFQRVTPRLSLGGHVYNFGVPKQWGVGHAARYETDDKMIAAAFVDISGLVFMNYAHKISKKVSLITDFEYECFSRYVKASVGCVTAIMDR</sequence>
<evidence type="ECO:0000256" key="3">
    <source>
        <dbReference type="ARBA" id="ARBA00022448"/>
    </source>
</evidence>
<comment type="subcellular location">
    <subcellularLocation>
        <location evidence="1">Mitochondrion outer membrane</location>
        <topology evidence="1">Multi-pass membrane protein</topology>
    </subcellularLocation>
</comment>
<dbReference type="Pfam" id="PF01459">
    <property type="entry name" value="Porin_3"/>
    <property type="match status" value="1"/>
</dbReference>
<dbReference type="InterPro" id="IPR037930">
    <property type="entry name" value="Tom40"/>
</dbReference>
<evidence type="ECO:0000256" key="5">
    <source>
        <dbReference type="ARBA" id="ARBA00022692"/>
    </source>
</evidence>
<keyword evidence="6" id="KW-1000">Mitochondrion outer membrane</keyword>
<evidence type="ECO:0000256" key="1">
    <source>
        <dbReference type="ARBA" id="ARBA00004374"/>
    </source>
</evidence>
<evidence type="ECO:0000256" key="4">
    <source>
        <dbReference type="ARBA" id="ARBA00022452"/>
    </source>
</evidence>
<evidence type="ECO:0000256" key="7">
    <source>
        <dbReference type="ARBA" id="ARBA00022927"/>
    </source>
</evidence>
<proteinExistence type="inferred from homology"/>
<keyword evidence="9" id="KW-0472">Membrane</keyword>
<reference evidence="11" key="1">
    <citation type="journal article" date="2014" name="Nat. Commun.">
        <title>The emerging biofuel crop Camelina sativa retains a highly undifferentiated hexaploid genome structure.</title>
        <authorList>
            <person name="Kagale S."/>
            <person name="Koh C."/>
            <person name="Nixon J."/>
            <person name="Bollina V."/>
            <person name="Clarke W.E."/>
            <person name="Tuteja R."/>
            <person name="Spillane C."/>
            <person name="Robinson S.J."/>
            <person name="Links M.G."/>
            <person name="Clarke C."/>
            <person name="Higgins E.E."/>
            <person name="Huebert T."/>
            <person name="Sharpe A.G."/>
            <person name="Parkin I.A."/>
        </authorList>
    </citation>
    <scope>NUCLEOTIDE SEQUENCE [LARGE SCALE GENOMIC DNA]</scope>
    <source>
        <strain evidence="11">cv. DH55</strain>
    </source>
</reference>
<evidence type="ECO:0000313" key="12">
    <source>
        <dbReference type="RefSeq" id="XP_010480452.1"/>
    </source>
</evidence>
<comment type="similarity">
    <text evidence="2">Belongs to the Tom40 family.</text>
</comment>
<organism evidence="11 12">
    <name type="scientific">Camelina sativa</name>
    <name type="common">False flax</name>
    <name type="synonym">Myagrum sativum</name>
    <dbReference type="NCBI Taxonomy" id="90675"/>
    <lineage>
        <taxon>Eukaryota</taxon>
        <taxon>Viridiplantae</taxon>
        <taxon>Streptophyta</taxon>
        <taxon>Embryophyta</taxon>
        <taxon>Tracheophyta</taxon>
        <taxon>Spermatophyta</taxon>
        <taxon>Magnoliopsida</taxon>
        <taxon>eudicotyledons</taxon>
        <taxon>Gunneridae</taxon>
        <taxon>Pentapetalae</taxon>
        <taxon>rosids</taxon>
        <taxon>malvids</taxon>
        <taxon>Brassicales</taxon>
        <taxon>Brassicaceae</taxon>
        <taxon>Camelineae</taxon>
        <taxon>Camelina</taxon>
    </lineage>
</organism>
<keyword evidence="4" id="KW-1134">Transmembrane beta strand</keyword>
<keyword evidence="3" id="KW-0813">Transport</keyword>
<evidence type="ECO:0000256" key="9">
    <source>
        <dbReference type="ARBA" id="ARBA00023136"/>
    </source>
</evidence>
<evidence type="ECO:0000256" key="2">
    <source>
        <dbReference type="ARBA" id="ARBA00010510"/>
    </source>
</evidence>
<dbReference type="RefSeq" id="XP_010480452.1">
    <property type="nucleotide sequence ID" value="XM_010482150.1"/>
</dbReference>
<evidence type="ECO:0000256" key="8">
    <source>
        <dbReference type="ARBA" id="ARBA00023128"/>
    </source>
</evidence>
<evidence type="ECO:0000313" key="11">
    <source>
        <dbReference type="Proteomes" id="UP000694864"/>
    </source>
</evidence>
<evidence type="ECO:0000256" key="6">
    <source>
        <dbReference type="ARBA" id="ARBA00022787"/>
    </source>
</evidence>
<feature type="region of interest" description="Disordered" evidence="10">
    <location>
        <begin position="1"/>
        <end position="24"/>
    </location>
</feature>
<dbReference type="Proteomes" id="UP000694864">
    <property type="component" value="Chromosome 17"/>
</dbReference>
<gene>
    <name evidence="12" type="primary">LOC104759193</name>
</gene>
<protein>
    <submittedName>
        <fullName evidence="12">Mitochondrial import receptor subunit TOM40-1-like</fullName>
    </submittedName>
</protein>
<keyword evidence="8" id="KW-0496">Mitochondrion</keyword>
<dbReference type="InterPro" id="IPR023614">
    <property type="entry name" value="Porin_dom_sf"/>
</dbReference>
<keyword evidence="5" id="KW-0812">Transmembrane</keyword>
<name>A0ABM0X4D5_CAMSA</name>
<evidence type="ECO:0000256" key="10">
    <source>
        <dbReference type="SAM" id="MobiDB-lite"/>
    </source>
</evidence>
<dbReference type="InterPro" id="IPR027246">
    <property type="entry name" value="Porin_Euk/Tom40"/>
</dbReference>
<keyword evidence="11" id="KW-1185">Reference proteome</keyword>
<dbReference type="GeneID" id="104759193"/>
<dbReference type="PANTHER" id="PTHR10802">
    <property type="entry name" value="MITOCHONDRIAL IMPORT RECEPTOR SUBUNIT TOM40"/>
    <property type="match status" value="1"/>
</dbReference>
<dbReference type="Gene3D" id="2.40.160.10">
    <property type="entry name" value="Porin"/>
    <property type="match status" value="1"/>
</dbReference>
<reference evidence="12" key="2">
    <citation type="submission" date="2025-08" db="UniProtKB">
        <authorList>
            <consortium name="RefSeq"/>
        </authorList>
    </citation>
    <scope>IDENTIFICATION</scope>
    <source>
        <tissue evidence="12">Leaf</tissue>
    </source>
</reference>
<keyword evidence="7" id="KW-0653">Protein transport</keyword>
<accession>A0ABM0X4D5</accession>